<name>A0A445M1P6_GLYSO</name>
<dbReference type="Proteomes" id="UP000289340">
    <property type="component" value="Chromosome 1"/>
</dbReference>
<organism evidence="1 2">
    <name type="scientific">Glycine soja</name>
    <name type="common">Wild soybean</name>
    <dbReference type="NCBI Taxonomy" id="3848"/>
    <lineage>
        <taxon>Eukaryota</taxon>
        <taxon>Viridiplantae</taxon>
        <taxon>Streptophyta</taxon>
        <taxon>Embryophyta</taxon>
        <taxon>Tracheophyta</taxon>
        <taxon>Spermatophyta</taxon>
        <taxon>Magnoliopsida</taxon>
        <taxon>eudicotyledons</taxon>
        <taxon>Gunneridae</taxon>
        <taxon>Pentapetalae</taxon>
        <taxon>rosids</taxon>
        <taxon>fabids</taxon>
        <taxon>Fabales</taxon>
        <taxon>Fabaceae</taxon>
        <taxon>Papilionoideae</taxon>
        <taxon>50 kb inversion clade</taxon>
        <taxon>NPAAA clade</taxon>
        <taxon>indigoferoid/millettioid clade</taxon>
        <taxon>Phaseoleae</taxon>
        <taxon>Glycine</taxon>
        <taxon>Glycine subgen. Soja</taxon>
    </lineage>
</organism>
<dbReference type="EMBL" id="QZWG01000001">
    <property type="protein sequence ID" value="RZC29466.1"/>
    <property type="molecule type" value="Genomic_DNA"/>
</dbReference>
<accession>A0A445M1P6</accession>
<proteinExistence type="predicted"/>
<evidence type="ECO:0000313" key="1">
    <source>
        <dbReference type="EMBL" id="RZC29466.1"/>
    </source>
</evidence>
<keyword evidence="2" id="KW-1185">Reference proteome</keyword>
<sequence>MDCDMSFCPLGFMPDLLLLGNIQVPHRAGSNLGPRLRFRCDEHPPFDVHTPSPISAGHEGGVLGNTQRQRNWVNLVTHNTIMKVLTSDKVGAVKKYHQFGLTSQKMAYKQKTSPTILRGIALVSTIQDLLVQQGLDQAFEDERPASMNETEWTKIHRRAMSTIWLALAPEIKHNVLKKTILKTLWEKLDNIYVSNSLTNRLCLKMELYQLKMEIGGDLHDHINKFNQLVSQLLNANDKLSDEEQTLLLLASLPRSFKALIQTLLVGI</sequence>
<reference evidence="1 2" key="1">
    <citation type="submission" date="2018-09" db="EMBL/GenBank/DDBJ databases">
        <title>A high-quality reference genome of wild soybean provides a powerful tool to mine soybean genomes.</title>
        <authorList>
            <person name="Xie M."/>
            <person name="Chung C.Y.L."/>
            <person name="Li M.-W."/>
            <person name="Wong F.-L."/>
            <person name="Chan T.-F."/>
            <person name="Lam H.-M."/>
        </authorList>
    </citation>
    <scope>NUCLEOTIDE SEQUENCE [LARGE SCALE GENOMIC DNA]</scope>
    <source>
        <strain evidence="2">cv. W05</strain>
        <tissue evidence="1">Hypocotyl of etiolated seedlings</tissue>
    </source>
</reference>
<dbReference type="AlphaFoldDB" id="A0A445M1P6"/>
<evidence type="ECO:0000313" key="2">
    <source>
        <dbReference type="Proteomes" id="UP000289340"/>
    </source>
</evidence>
<protein>
    <submittedName>
        <fullName evidence="1">Retrovirus-related Pol polyprotein from transposon TNT 1-94</fullName>
    </submittedName>
</protein>
<dbReference type="Pfam" id="PF14223">
    <property type="entry name" value="Retrotran_gag_2"/>
    <property type="match status" value="1"/>
</dbReference>
<comment type="caution">
    <text evidence="1">The sequence shown here is derived from an EMBL/GenBank/DDBJ whole genome shotgun (WGS) entry which is preliminary data.</text>
</comment>
<gene>
    <name evidence="1" type="ORF">D0Y65_001160</name>
</gene>